<keyword evidence="7" id="KW-0206">Cytoskeleton</keyword>
<evidence type="ECO:0000256" key="8">
    <source>
        <dbReference type="ARBA" id="ARBA00023273"/>
    </source>
</evidence>
<dbReference type="EMBL" id="GL377620">
    <property type="protein sequence ID" value="EFJ15979.1"/>
    <property type="molecule type" value="Genomic_DNA"/>
</dbReference>
<dbReference type="Gene3D" id="1.25.40.470">
    <property type="match status" value="1"/>
</dbReference>
<feature type="domain" description="IF140/IFT172/WDR19 TPR" evidence="11">
    <location>
        <begin position="225"/>
        <end position="362"/>
    </location>
</feature>
<feature type="domain" description="IF140/IFT172/WDR19 TPR" evidence="11">
    <location>
        <begin position="409"/>
        <end position="650"/>
    </location>
</feature>
<feature type="domain" description="IFT121-like zinc finger" evidence="10">
    <location>
        <begin position="835"/>
        <end position="881"/>
    </location>
</feature>
<dbReference type="HOGENOM" id="CLU_003002_1_0_1"/>
<dbReference type="Pfam" id="PF23145">
    <property type="entry name" value="Zf_2nd_IFT121"/>
    <property type="match status" value="1"/>
</dbReference>
<dbReference type="InterPro" id="IPR056168">
    <property type="entry name" value="TPR_IF140/IFT172/WDR19"/>
</dbReference>
<evidence type="ECO:0000256" key="3">
    <source>
        <dbReference type="ARBA" id="ARBA00022574"/>
    </source>
</evidence>
<evidence type="ECO:0000313" key="12">
    <source>
        <dbReference type="EMBL" id="EFJ15979.1"/>
    </source>
</evidence>
<protein>
    <submittedName>
        <fullName evidence="12">Flagellar associated protein 66</fullName>
    </submittedName>
</protein>
<dbReference type="InterPro" id="IPR040379">
    <property type="entry name" value="WDR19/dyf-2"/>
</dbReference>
<name>D8SHB8_SELML</name>
<dbReference type="InterPro" id="IPR056170">
    <property type="entry name" value="Znf_IFT121-like"/>
</dbReference>
<evidence type="ECO:0000256" key="6">
    <source>
        <dbReference type="ARBA" id="ARBA00023069"/>
    </source>
</evidence>
<evidence type="ECO:0000256" key="2">
    <source>
        <dbReference type="ARBA" id="ARBA00022490"/>
    </source>
</evidence>
<dbReference type="PANTHER" id="PTHR14920">
    <property type="entry name" value="OSMOTIC AVOIDANCE ABNORMAL PROTEIN 1/WD REPEAT MEMBRANE PROTEIN"/>
    <property type="match status" value="1"/>
</dbReference>
<keyword evidence="4" id="KW-0677">Repeat</keyword>
<sequence>MEVRNEKYSACLRRGKITVVRLQQGKDRKLHWTFPSGGGASDASCVEIALDFLIYGTKNGDIVHYLLEEDAPLLSTTFHHSQGIKRLWVNVIGTRVILEDEMEHLFVYNPVSQETSLISETDNPDNVLWDSDDSNVVVISKGHEDMVFIYSSASVSPKLMFVGLSTTRPVGFVPLALQNGVLTSQGSAPVEEVILETHKWIKGRVESQAERRMRFDQNIALFHFKEAWNDAIVLNEKEVWDALAKQALEQMDLDLALKACQQAKDVKMQMLLRPLEHIEDKYLFAGHVMTIFGEHDTAQDYFLKSIHPQSAVDLRMSLQQWDRALPLAVQLDSPSIHDIKWHYAKWLERKGEYRQSVMHYQDTLKVCLPDTPRYSQAKAGLARALIHVGDIWKGKQLAIECNDTRLFGECAKILEGLNLLQDAAELYEMGKQPQKATRLYIAARNYSKACLLLRELDSLMFYNEYGRAMEGERKYSDASAAYEAGEDFENVVRLELGPLNNPSRAYSVVYETKSISGAFLAAKFCKGNGDYDRAIEFFIMAKSRRDEARELAQLHGKMDVYTGLVVDIASTEERLTLAKYYESTGNYTQAGLLFERCNETKKALNLYLQWGSPEGIDQAIAMVGRLKSEELISQLFDFLTDATRAEKTQKHLQRLHTVLGHYEQATKAARLIADQEREAGNYRSGHQLLLDYCRTLQDHGKQVPSELLRQLMLLHSYILVKTLIRLENHRLSARMLIRIVKNISMFPAHVVQILTSAVIECQRSGLKKSAFDYASMLMNPEYRQMIAPAYKRKIEKIVRKPEKVEDEEPLSPCPVCSLPIPETQLDCPACGSNIPFCIVSGRHMVLEDWTTCPSCKFPALMSEFLKMLEVEKTCPMCSQPVAEEDLVLVNPDLKK</sequence>
<evidence type="ECO:0000259" key="10">
    <source>
        <dbReference type="Pfam" id="PF23145"/>
    </source>
</evidence>
<organism evidence="13">
    <name type="scientific">Selaginella moellendorffii</name>
    <name type="common">Spikemoss</name>
    <dbReference type="NCBI Taxonomy" id="88036"/>
    <lineage>
        <taxon>Eukaryota</taxon>
        <taxon>Viridiplantae</taxon>
        <taxon>Streptophyta</taxon>
        <taxon>Embryophyta</taxon>
        <taxon>Tracheophyta</taxon>
        <taxon>Lycopodiopsida</taxon>
        <taxon>Selaginellales</taxon>
        <taxon>Selaginellaceae</taxon>
        <taxon>Selaginella</taxon>
    </lineage>
</organism>
<dbReference type="OMA" id="NDMLTHT"/>
<dbReference type="Gramene" id="EFJ15979">
    <property type="protein sequence ID" value="EFJ15979"/>
    <property type="gene ID" value="SELMODRAFT_450292"/>
</dbReference>
<dbReference type="InterPro" id="IPR039468">
    <property type="entry name" value="WDR19_WD40_rpt"/>
</dbReference>
<reference evidence="12 13" key="1">
    <citation type="journal article" date="2011" name="Science">
        <title>The Selaginella genome identifies genetic changes associated with the evolution of vascular plants.</title>
        <authorList>
            <person name="Banks J.A."/>
            <person name="Nishiyama T."/>
            <person name="Hasebe M."/>
            <person name="Bowman J.L."/>
            <person name="Gribskov M."/>
            <person name="dePamphilis C."/>
            <person name="Albert V.A."/>
            <person name="Aono N."/>
            <person name="Aoyama T."/>
            <person name="Ambrose B.A."/>
            <person name="Ashton N.W."/>
            <person name="Axtell M.J."/>
            <person name="Barker E."/>
            <person name="Barker M.S."/>
            <person name="Bennetzen J.L."/>
            <person name="Bonawitz N.D."/>
            <person name="Chapple C."/>
            <person name="Cheng C."/>
            <person name="Correa L.G."/>
            <person name="Dacre M."/>
            <person name="DeBarry J."/>
            <person name="Dreyer I."/>
            <person name="Elias M."/>
            <person name="Engstrom E.M."/>
            <person name="Estelle M."/>
            <person name="Feng L."/>
            <person name="Finet C."/>
            <person name="Floyd S.K."/>
            <person name="Frommer W.B."/>
            <person name="Fujita T."/>
            <person name="Gramzow L."/>
            <person name="Gutensohn M."/>
            <person name="Harholt J."/>
            <person name="Hattori M."/>
            <person name="Heyl A."/>
            <person name="Hirai T."/>
            <person name="Hiwatashi Y."/>
            <person name="Ishikawa M."/>
            <person name="Iwata M."/>
            <person name="Karol K.G."/>
            <person name="Koehler B."/>
            <person name="Kolukisaoglu U."/>
            <person name="Kubo M."/>
            <person name="Kurata T."/>
            <person name="Lalonde S."/>
            <person name="Li K."/>
            <person name="Li Y."/>
            <person name="Litt A."/>
            <person name="Lyons E."/>
            <person name="Manning G."/>
            <person name="Maruyama T."/>
            <person name="Michael T.P."/>
            <person name="Mikami K."/>
            <person name="Miyazaki S."/>
            <person name="Morinaga S."/>
            <person name="Murata T."/>
            <person name="Mueller-Roeber B."/>
            <person name="Nelson D.R."/>
            <person name="Obara M."/>
            <person name="Oguri Y."/>
            <person name="Olmstead R.G."/>
            <person name="Onodera N."/>
            <person name="Petersen B.L."/>
            <person name="Pils B."/>
            <person name="Prigge M."/>
            <person name="Rensing S.A."/>
            <person name="Riano-Pachon D.M."/>
            <person name="Roberts A.W."/>
            <person name="Sato Y."/>
            <person name="Scheller H.V."/>
            <person name="Schulz B."/>
            <person name="Schulz C."/>
            <person name="Shakirov E.V."/>
            <person name="Shibagaki N."/>
            <person name="Shinohara N."/>
            <person name="Shippen D.E."/>
            <person name="Soerensen I."/>
            <person name="Sotooka R."/>
            <person name="Sugimoto N."/>
            <person name="Sugita M."/>
            <person name="Sumikawa N."/>
            <person name="Tanurdzic M."/>
            <person name="Theissen G."/>
            <person name="Ulvskov P."/>
            <person name="Wakazuki S."/>
            <person name="Weng J.K."/>
            <person name="Willats W.W."/>
            <person name="Wipf D."/>
            <person name="Wolf P.G."/>
            <person name="Yang L."/>
            <person name="Zimmer A.D."/>
            <person name="Zhu Q."/>
            <person name="Mitros T."/>
            <person name="Hellsten U."/>
            <person name="Loque D."/>
            <person name="Otillar R."/>
            <person name="Salamov A."/>
            <person name="Schmutz J."/>
            <person name="Shapiro H."/>
            <person name="Lindquist E."/>
            <person name="Lucas S."/>
            <person name="Rokhsar D."/>
            <person name="Grigoriev I.V."/>
        </authorList>
    </citation>
    <scope>NUCLEOTIDE SEQUENCE [LARGE SCALE GENOMIC DNA]</scope>
</reference>
<evidence type="ECO:0000313" key="13">
    <source>
        <dbReference type="Proteomes" id="UP000001514"/>
    </source>
</evidence>
<evidence type="ECO:0000259" key="9">
    <source>
        <dbReference type="Pfam" id="PF15911"/>
    </source>
</evidence>
<accession>D8SHB8</accession>
<proteinExistence type="predicted"/>
<dbReference type="KEGG" id="smo:SELMODRAFT_450292"/>
<dbReference type="InterPro" id="IPR036322">
    <property type="entry name" value="WD40_repeat_dom_sf"/>
</dbReference>
<dbReference type="Proteomes" id="UP000001514">
    <property type="component" value="Unassembled WGS sequence"/>
</dbReference>
<keyword evidence="8" id="KW-0966">Cell projection</keyword>
<evidence type="ECO:0000259" key="11">
    <source>
        <dbReference type="Pfam" id="PF24762"/>
    </source>
</evidence>
<evidence type="ECO:0000256" key="4">
    <source>
        <dbReference type="ARBA" id="ARBA00022737"/>
    </source>
</evidence>
<dbReference type="AlphaFoldDB" id="D8SHB8"/>
<dbReference type="PANTHER" id="PTHR14920:SF0">
    <property type="entry name" value="WD REPEAT DOMAIN 19"/>
    <property type="match status" value="1"/>
</dbReference>
<keyword evidence="2" id="KW-0963">Cytoplasm</keyword>
<evidence type="ECO:0000256" key="7">
    <source>
        <dbReference type="ARBA" id="ARBA00023212"/>
    </source>
</evidence>
<keyword evidence="5" id="KW-0970">Cilium biogenesis/degradation</keyword>
<dbReference type="GO" id="GO:0035721">
    <property type="term" value="P:intraciliary retrograde transport"/>
    <property type="evidence" value="ECO:0000318"/>
    <property type="project" value="GO_Central"/>
</dbReference>
<evidence type="ECO:0000256" key="5">
    <source>
        <dbReference type="ARBA" id="ARBA00022794"/>
    </source>
</evidence>
<keyword evidence="12" id="KW-0282">Flagellum</keyword>
<dbReference type="SUPFAM" id="SSF48452">
    <property type="entry name" value="TPR-like"/>
    <property type="match status" value="1"/>
</dbReference>
<evidence type="ECO:0000256" key="1">
    <source>
        <dbReference type="ARBA" id="ARBA00004120"/>
    </source>
</evidence>
<dbReference type="STRING" id="88036.D8SHB8"/>
<dbReference type="InterPro" id="IPR011990">
    <property type="entry name" value="TPR-like_helical_dom_sf"/>
</dbReference>
<feature type="domain" description="WDR19 WD40 repeat" evidence="9">
    <location>
        <begin position="5"/>
        <end position="198"/>
    </location>
</feature>
<gene>
    <name evidence="12" type="primary">FAP66</name>
    <name evidence="12" type="ORF">SELMODRAFT_450292</name>
</gene>
<dbReference type="InParanoid" id="D8SHB8"/>
<dbReference type="Pfam" id="PF15911">
    <property type="entry name" value="Beta-prop_WDR19_2nd"/>
    <property type="match status" value="1"/>
</dbReference>
<dbReference type="GO" id="GO:0005929">
    <property type="term" value="C:cilium"/>
    <property type="evidence" value="ECO:0000318"/>
    <property type="project" value="GO_Central"/>
</dbReference>
<dbReference type="GO" id="GO:0060271">
    <property type="term" value="P:cilium assembly"/>
    <property type="evidence" value="ECO:0000318"/>
    <property type="project" value="GO_Central"/>
</dbReference>
<comment type="subcellular location">
    <subcellularLocation>
        <location evidence="1">Cytoplasm</location>
        <location evidence="1">Cytoskeleton</location>
        <location evidence="1">Cilium basal body</location>
    </subcellularLocation>
</comment>
<dbReference type="Pfam" id="PF24762">
    <property type="entry name" value="TPR_IF140-IFT172"/>
    <property type="match status" value="2"/>
</dbReference>
<dbReference type="eggNOG" id="KOG2247">
    <property type="taxonomic scope" value="Eukaryota"/>
</dbReference>
<keyword evidence="13" id="KW-1185">Reference proteome</keyword>
<keyword evidence="3" id="KW-0853">WD repeat</keyword>
<dbReference type="GO" id="GO:0030991">
    <property type="term" value="C:intraciliary transport particle A"/>
    <property type="evidence" value="ECO:0000318"/>
    <property type="project" value="GO_Central"/>
</dbReference>
<keyword evidence="6" id="KW-0969">Cilium</keyword>
<dbReference type="SUPFAM" id="SSF50978">
    <property type="entry name" value="WD40 repeat-like"/>
    <property type="match status" value="1"/>
</dbReference>